<feature type="domain" description="Glycosyltransferase 2-like" evidence="11">
    <location>
        <begin position="28"/>
        <end position="187"/>
    </location>
</feature>
<evidence type="ECO:0000256" key="1">
    <source>
        <dbReference type="ARBA" id="ARBA00004651"/>
    </source>
</evidence>
<dbReference type="SUPFAM" id="SSF53448">
    <property type="entry name" value="Nucleotide-diphospho-sugar transferases"/>
    <property type="match status" value="1"/>
</dbReference>
<keyword evidence="6 10" id="KW-1133">Transmembrane helix</keyword>
<dbReference type="CDD" id="cd04187">
    <property type="entry name" value="DPM1_like_bac"/>
    <property type="match status" value="1"/>
</dbReference>
<dbReference type="FunFam" id="3.90.550.10:FF:000079">
    <property type="entry name" value="Probable glycosyl transferase"/>
    <property type="match status" value="1"/>
</dbReference>
<evidence type="ECO:0000256" key="7">
    <source>
        <dbReference type="ARBA" id="ARBA00023136"/>
    </source>
</evidence>
<keyword evidence="7 10" id="KW-0472">Membrane</keyword>
<dbReference type="InterPro" id="IPR050256">
    <property type="entry name" value="Glycosyltransferase_2"/>
</dbReference>
<dbReference type="AlphaFoldDB" id="A0A9X2REI0"/>
<evidence type="ECO:0000256" key="9">
    <source>
        <dbReference type="SAM" id="MobiDB-lite"/>
    </source>
</evidence>
<organism evidence="12 13">
    <name type="scientific">Salinibacter ruber</name>
    <dbReference type="NCBI Taxonomy" id="146919"/>
    <lineage>
        <taxon>Bacteria</taxon>
        <taxon>Pseudomonadati</taxon>
        <taxon>Rhodothermota</taxon>
        <taxon>Rhodothermia</taxon>
        <taxon>Rhodothermales</taxon>
        <taxon>Salinibacteraceae</taxon>
        <taxon>Salinibacter</taxon>
    </lineage>
</organism>
<dbReference type="InterPro" id="IPR029044">
    <property type="entry name" value="Nucleotide-diphossugar_trans"/>
</dbReference>
<protein>
    <submittedName>
        <fullName evidence="12">Dolichol-phosphate mannosyltransferase</fullName>
        <ecNumber evidence="12">2.4.1.83</ecNumber>
    </submittedName>
</protein>
<evidence type="ECO:0000256" key="4">
    <source>
        <dbReference type="ARBA" id="ARBA00022679"/>
    </source>
</evidence>
<dbReference type="EMBL" id="JANTYZ010000002">
    <property type="protein sequence ID" value="MCS3864610.1"/>
    <property type="molecule type" value="Genomic_DNA"/>
</dbReference>
<evidence type="ECO:0000256" key="8">
    <source>
        <dbReference type="ARBA" id="ARBA00038152"/>
    </source>
</evidence>
<accession>A0A9X2REI0</accession>
<evidence type="ECO:0000256" key="6">
    <source>
        <dbReference type="ARBA" id="ARBA00022989"/>
    </source>
</evidence>
<dbReference type="PANTHER" id="PTHR48090:SF1">
    <property type="entry name" value="PROPHAGE BACTOPRENOL GLUCOSYL TRANSFERASE HOMOLOG"/>
    <property type="match status" value="1"/>
</dbReference>
<dbReference type="PANTHER" id="PTHR48090">
    <property type="entry name" value="UNDECAPRENYL-PHOSPHATE 4-DEOXY-4-FORMAMIDO-L-ARABINOSE TRANSFERASE-RELATED"/>
    <property type="match status" value="1"/>
</dbReference>
<keyword evidence="5 10" id="KW-0812">Transmembrane</keyword>
<dbReference type="GO" id="GO:0005886">
    <property type="term" value="C:plasma membrane"/>
    <property type="evidence" value="ECO:0007669"/>
    <property type="project" value="UniProtKB-SubCell"/>
</dbReference>
<comment type="subcellular location">
    <subcellularLocation>
        <location evidence="1">Cell membrane</location>
        <topology evidence="1">Multi-pass membrane protein</topology>
    </subcellularLocation>
</comment>
<dbReference type="Gene3D" id="3.90.550.10">
    <property type="entry name" value="Spore Coat Polysaccharide Biosynthesis Protein SpsA, Chain A"/>
    <property type="match status" value="1"/>
</dbReference>
<evidence type="ECO:0000313" key="12">
    <source>
        <dbReference type="EMBL" id="MCS3864610.1"/>
    </source>
</evidence>
<keyword evidence="4 12" id="KW-0808">Transferase</keyword>
<evidence type="ECO:0000256" key="10">
    <source>
        <dbReference type="SAM" id="Phobius"/>
    </source>
</evidence>
<evidence type="ECO:0000256" key="2">
    <source>
        <dbReference type="ARBA" id="ARBA00022475"/>
    </source>
</evidence>
<comment type="caution">
    <text evidence="12">The sequence shown here is derived from an EMBL/GenBank/DDBJ whole genome shotgun (WGS) entry which is preliminary data.</text>
</comment>
<comment type="similarity">
    <text evidence="8">Belongs to the glycosyltransferase 2 family. GtrB subfamily.</text>
</comment>
<feature type="region of interest" description="Disordered" evidence="9">
    <location>
        <begin position="337"/>
        <end position="360"/>
    </location>
</feature>
<evidence type="ECO:0000259" key="11">
    <source>
        <dbReference type="Pfam" id="PF00535"/>
    </source>
</evidence>
<keyword evidence="2" id="KW-1003">Cell membrane</keyword>
<sequence>MASSDLPESDTDGVALASHDSKGASLVSVVIPCYNEEDVLEELYQRLSEAATGWQETLEVVLVDDGSTDATWDKMEEIHRRDERWRIVRFSRNFGHQTAVSAGLQYATGDAVVVMDADLQDPPEELYRFIAKWREGYEVVYAIRKQRKESIFKRAAYKGFYRLLSSLSRHDIPLDSGDFCLMDRTVVDLINQMPEKNRFVRGLRAWAGFRQTGVEYERRERAEGEPKYTFGKLMKLAIDGIFSFSTAPLRLATFLGLLVSVVAFLGIGFTVAQRLFSDWFARFGLAPVPGYATIVISVLFIGGVQLVCIGLVGEYVGRIYDETKRRPGWIVQEEKGWEESPVDASPSHRLSGYVPEEKPR</sequence>
<keyword evidence="3 12" id="KW-0328">Glycosyltransferase</keyword>
<dbReference type="EC" id="2.4.1.83" evidence="12"/>
<dbReference type="Pfam" id="PF00535">
    <property type="entry name" value="Glycos_transf_2"/>
    <property type="match status" value="1"/>
</dbReference>
<evidence type="ECO:0000256" key="3">
    <source>
        <dbReference type="ARBA" id="ARBA00022676"/>
    </source>
</evidence>
<gene>
    <name evidence="12" type="ORF">GGP82_001156</name>
</gene>
<dbReference type="RefSeq" id="WP_259083304.1">
    <property type="nucleotide sequence ID" value="NZ_JANTYZ010000002.1"/>
</dbReference>
<evidence type="ECO:0000313" key="13">
    <source>
        <dbReference type="Proteomes" id="UP001155034"/>
    </source>
</evidence>
<feature type="transmembrane region" description="Helical" evidence="10">
    <location>
        <begin position="291"/>
        <end position="316"/>
    </location>
</feature>
<name>A0A9X2REI0_9BACT</name>
<dbReference type="GO" id="GO:0004582">
    <property type="term" value="F:dolichyl-phosphate beta-D-mannosyltransferase activity"/>
    <property type="evidence" value="ECO:0007669"/>
    <property type="project" value="UniProtKB-EC"/>
</dbReference>
<dbReference type="Proteomes" id="UP001155034">
    <property type="component" value="Unassembled WGS sequence"/>
</dbReference>
<evidence type="ECO:0000256" key="5">
    <source>
        <dbReference type="ARBA" id="ARBA00022692"/>
    </source>
</evidence>
<proteinExistence type="inferred from homology"/>
<dbReference type="InterPro" id="IPR001173">
    <property type="entry name" value="Glyco_trans_2-like"/>
</dbReference>
<feature type="transmembrane region" description="Helical" evidence="10">
    <location>
        <begin position="251"/>
        <end position="271"/>
    </location>
</feature>
<reference evidence="12" key="1">
    <citation type="submission" date="2022-08" db="EMBL/GenBank/DDBJ databases">
        <title>Genomic Encyclopedia of Type Strains, Phase V (KMG-V): Genome sequencing to study the core and pangenomes of soil and plant-associated prokaryotes.</title>
        <authorList>
            <person name="Whitman W."/>
        </authorList>
    </citation>
    <scope>NUCLEOTIDE SEQUENCE</scope>
    <source>
        <strain evidence="12">SP2016B</strain>
    </source>
</reference>